<accession>A0ABQ4Z2M1</accession>
<name>A0ABQ4Z2M1_9ASTR</name>
<evidence type="ECO:0000313" key="1">
    <source>
        <dbReference type="EMBL" id="GJS83446.1"/>
    </source>
</evidence>
<sequence>MVIKLKRLWKNKKVECSDCNSQQSRELLLKVYAQEEGIIFGIICSSARWKLCSDFIAHAAHKSFPIYQYGRENGMFYGSLEGRGLRCSAQRTYASSMLLCTLSKNDQLQKHIKEVIKNLLKYLKGSINGTLGISSLVDKLVSWMSKKQNCTAMSSAEASALPEDRFKYLVRRIGYGEVGLQWKLDGSDTMSSLSDTLKYSHDEWKSFQCNLSSTATFAVGFKRWSTQTQSIQMLNLQAKPSRKLKIENTKTSANSDLKLSR</sequence>
<proteinExistence type="predicted"/>
<protein>
    <submittedName>
        <fullName evidence="1">Uncharacterized protein</fullName>
    </submittedName>
</protein>
<dbReference type="Proteomes" id="UP001151760">
    <property type="component" value="Unassembled WGS sequence"/>
</dbReference>
<reference evidence="1" key="1">
    <citation type="journal article" date="2022" name="Int. J. Mol. Sci.">
        <title>Draft Genome of Tanacetum Coccineum: Genomic Comparison of Closely Related Tanacetum-Family Plants.</title>
        <authorList>
            <person name="Yamashiro T."/>
            <person name="Shiraishi A."/>
            <person name="Nakayama K."/>
            <person name="Satake H."/>
        </authorList>
    </citation>
    <scope>NUCLEOTIDE SEQUENCE</scope>
</reference>
<reference evidence="1" key="2">
    <citation type="submission" date="2022-01" db="EMBL/GenBank/DDBJ databases">
        <authorList>
            <person name="Yamashiro T."/>
            <person name="Shiraishi A."/>
            <person name="Satake H."/>
            <person name="Nakayama K."/>
        </authorList>
    </citation>
    <scope>NUCLEOTIDE SEQUENCE</scope>
</reference>
<evidence type="ECO:0000313" key="2">
    <source>
        <dbReference type="Proteomes" id="UP001151760"/>
    </source>
</evidence>
<dbReference type="EMBL" id="BQNB010010900">
    <property type="protein sequence ID" value="GJS83446.1"/>
    <property type="molecule type" value="Genomic_DNA"/>
</dbReference>
<comment type="caution">
    <text evidence="1">The sequence shown here is derived from an EMBL/GenBank/DDBJ whole genome shotgun (WGS) entry which is preliminary data.</text>
</comment>
<organism evidence="1 2">
    <name type="scientific">Tanacetum coccineum</name>
    <dbReference type="NCBI Taxonomy" id="301880"/>
    <lineage>
        <taxon>Eukaryota</taxon>
        <taxon>Viridiplantae</taxon>
        <taxon>Streptophyta</taxon>
        <taxon>Embryophyta</taxon>
        <taxon>Tracheophyta</taxon>
        <taxon>Spermatophyta</taxon>
        <taxon>Magnoliopsida</taxon>
        <taxon>eudicotyledons</taxon>
        <taxon>Gunneridae</taxon>
        <taxon>Pentapetalae</taxon>
        <taxon>asterids</taxon>
        <taxon>campanulids</taxon>
        <taxon>Asterales</taxon>
        <taxon>Asteraceae</taxon>
        <taxon>Asteroideae</taxon>
        <taxon>Anthemideae</taxon>
        <taxon>Anthemidinae</taxon>
        <taxon>Tanacetum</taxon>
    </lineage>
</organism>
<gene>
    <name evidence="1" type="ORF">Tco_0749987</name>
</gene>
<keyword evidence="2" id="KW-1185">Reference proteome</keyword>